<feature type="transmembrane region" description="Helical" evidence="6">
    <location>
        <begin position="12"/>
        <end position="32"/>
    </location>
</feature>
<evidence type="ECO:0000256" key="3">
    <source>
        <dbReference type="ARBA" id="ARBA00022748"/>
    </source>
</evidence>
<organism evidence="9 10">
    <name type="scientific">Flavobacterium urocaniciphilum</name>
    <dbReference type="NCBI Taxonomy" id="1299341"/>
    <lineage>
        <taxon>Bacteria</taxon>
        <taxon>Pseudomonadati</taxon>
        <taxon>Bacteroidota</taxon>
        <taxon>Flavobacteriia</taxon>
        <taxon>Flavobacteriales</taxon>
        <taxon>Flavobacteriaceae</taxon>
        <taxon>Flavobacterium</taxon>
    </lineage>
</organism>
<keyword evidence="10" id="KW-1185">Reference proteome</keyword>
<evidence type="ECO:0000313" key="10">
    <source>
        <dbReference type="Proteomes" id="UP000198648"/>
    </source>
</evidence>
<name>A0A1H9B5Q2_9FLAO</name>
<feature type="transmembrane region" description="Helical" evidence="6">
    <location>
        <begin position="430"/>
        <end position="451"/>
    </location>
</feature>
<dbReference type="InterPro" id="IPR007816">
    <property type="entry name" value="ResB-like_domain"/>
</dbReference>
<feature type="transmembrane region" description="Helical" evidence="6">
    <location>
        <begin position="78"/>
        <end position="99"/>
    </location>
</feature>
<evidence type="ECO:0000313" key="9">
    <source>
        <dbReference type="EMBL" id="SEP84360.1"/>
    </source>
</evidence>
<dbReference type="PANTHER" id="PTHR30071">
    <property type="entry name" value="HEME EXPORTER PROTEIN C"/>
    <property type="match status" value="1"/>
</dbReference>
<proteinExistence type="predicted"/>
<dbReference type="InterPro" id="IPR045062">
    <property type="entry name" value="Cyt_c_biogenesis_CcsA/CcmC"/>
</dbReference>
<feature type="transmembrane region" description="Helical" evidence="6">
    <location>
        <begin position="788"/>
        <end position="810"/>
    </location>
</feature>
<feature type="transmembrane region" description="Helical" evidence="6">
    <location>
        <begin position="992"/>
        <end position="1012"/>
    </location>
</feature>
<dbReference type="RefSeq" id="WP_091466776.1">
    <property type="nucleotide sequence ID" value="NZ_FOEI01000002.1"/>
</dbReference>
<feature type="transmembrane region" description="Helical" evidence="6">
    <location>
        <begin position="928"/>
        <end position="947"/>
    </location>
</feature>
<dbReference type="Pfam" id="PF01578">
    <property type="entry name" value="Cytochrom_C_asm"/>
    <property type="match status" value="1"/>
</dbReference>
<keyword evidence="4 6" id="KW-1133">Transmembrane helix</keyword>
<protein>
    <submittedName>
        <fullName evidence="9">Cytochrome c-type biogenesis protein CcsB</fullName>
    </submittedName>
</protein>
<feature type="transmembrane region" description="Helical" evidence="6">
    <location>
        <begin position="878"/>
        <end position="907"/>
    </location>
</feature>
<evidence type="ECO:0000259" key="7">
    <source>
        <dbReference type="Pfam" id="PF01578"/>
    </source>
</evidence>
<evidence type="ECO:0000259" key="8">
    <source>
        <dbReference type="Pfam" id="PF05140"/>
    </source>
</evidence>
<keyword evidence="5 6" id="KW-0472">Membrane</keyword>
<dbReference type="InterPro" id="IPR002541">
    <property type="entry name" value="Cyt_c_assembly"/>
</dbReference>
<feature type="transmembrane region" description="Helical" evidence="6">
    <location>
        <begin position="1032"/>
        <end position="1051"/>
    </location>
</feature>
<dbReference type="STRING" id="1299341.SAMN05444005_102523"/>
<keyword evidence="2 6" id="KW-0812">Transmembrane</keyword>
<comment type="subcellular location">
    <subcellularLocation>
        <location evidence="1">Membrane</location>
        <topology evidence="1">Multi-pass membrane protein</topology>
    </subcellularLocation>
</comment>
<feature type="transmembrane region" description="Helical" evidence="6">
    <location>
        <begin position="822"/>
        <end position="838"/>
    </location>
</feature>
<evidence type="ECO:0000256" key="4">
    <source>
        <dbReference type="ARBA" id="ARBA00022989"/>
    </source>
</evidence>
<dbReference type="EMBL" id="FOEI01000002">
    <property type="protein sequence ID" value="SEP84360.1"/>
    <property type="molecule type" value="Genomic_DNA"/>
</dbReference>
<dbReference type="GO" id="GO:0020037">
    <property type="term" value="F:heme binding"/>
    <property type="evidence" value="ECO:0007669"/>
    <property type="project" value="InterPro"/>
</dbReference>
<feature type="transmembrane region" description="Helical" evidence="6">
    <location>
        <begin position="472"/>
        <end position="488"/>
    </location>
</feature>
<evidence type="ECO:0000256" key="6">
    <source>
        <dbReference type="SAM" id="Phobius"/>
    </source>
</evidence>
<feature type="transmembrane region" description="Helical" evidence="6">
    <location>
        <begin position="967"/>
        <end position="985"/>
    </location>
</feature>
<evidence type="ECO:0000256" key="1">
    <source>
        <dbReference type="ARBA" id="ARBA00004141"/>
    </source>
</evidence>
<dbReference type="AlphaFoldDB" id="A0A1H9B5Q2"/>
<dbReference type="Pfam" id="PF05140">
    <property type="entry name" value="ResB"/>
    <property type="match status" value="1"/>
</dbReference>
<feature type="transmembrane region" description="Helical" evidence="6">
    <location>
        <begin position="757"/>
        <end position="776"/>
    </location>
</feature>
<sequence length="1057" mass="121335">MLQKILSGLYSTRLMAILFIGFAGAMAAGTFIEDAYNTETARIIIYNTWWFEAIMFLFVINFFGNIKRYQLYKKEKWATLLLHLSFIFIIIGAFVTRYISYEGLMPIREGESSNIFYSDMPHFTALVDGEYNGEMSRKRIEKQMLLSQATNNSFNYSDKFNETPFEIELQQFIMNASNTFVPSKNGDLYIKLVEASAGSRKEHYLKEGELKNINNILFAFNKFTQGAVNISKISEAYTIQMPFDGNFMRMADKFQGTVSKDQASPLMFRSLYNAGGSQFVFPELAQKGEIVLKSNNDYKDKKTDDAIVVKVTSQGKEEIVTLLGSKGKQGEPKSFKLGKLDFTLMYGSKVHELPFSIKLEDFIADKFPGTEKSYSAYKSKLEIQDKQKSKTFKDSVFMNNILDYREYRFFQASFDPDEKGTVLSVNHDFWGTWITYIGYFLLYFGLMAILFDKNTRFNDLKKKLDKIRAKKQALTALLFFFGLFGFAQDNHAGHNHDAHSERIEKPAMPTAEQSLKQIKKFVVSKEHAEQFGRLVIQDISGRMKPVNTFSSELLRKVSKNDTFEGMTSDQVLISMNHFPEFWYQIPIIYLKRGNDSIRKIIGVDKDVKYAPLISFFDEFGNYKLTKQAEDAYKEAIPNQFQKDFIDADKKVNLLYSAISGQILKVFPIPNDKNNKWASYLELSHATNTNLDTVKNIIPFYFSEAGKATQSKNYKNAESLLKGLSNYQKKFGGKVMLSEDKINTEILYNKYDIFKKLFSWYMYAGVLMFVFVIVKIFSDKKWVNVAIKVFHGIIILLFLLHLVGLIARWYISGHAPWSDAYESMIYVGWATMFFGLAFGRKSELTVASTTFVASIILMVAHWNWMDPSIANLQPVLNSYWLMIHVAVIVASYGPFTLGMILGLVALFLMIFTNKNNKKKIELSIKEITYINEMALTVGLVMLTIGNFLGGQWANESWGRYWGWDPKETWALISIMVYAFVIHARFVPALRGLFAYNFMSVLAFASILMTYFGVNFHLSGLHSYASGEEQNVVYYAYALAIVLAISAIAYFQFKRFYKK</sequence>
<dbReference type="GO" id="GO:0017004">
    <property type="term" value="P:cytochrome complex assembly"/>
    <property type="evidence" value="ECO:0007669"/>
    <property type="project" value="UniProtKB-KW"/>
</dbReference>
<dbReference type="PANTHER" id="PTHR30071:SF1">
    <property type="entry name" value="CYTOCHROME B_B6 PROTEIN-RELATED"/>
    <property type="match status" value="1"/>
</dbReference>
<dbReference type="OrthoDB" id="9814290at2"/>
<evidence type="ECO:0000256" key="2">
    <source>
        <dbReference type="ARBA" id="ARBA00022692"/>
    </source>
</evidence>
<feature type="transmembrane region" description="Helical" evidence="6">
    <location>
        <begin position="44"/>
        <end position="66"/>
    </location>
</feature>
<gene>
    <name evidence="9" type="ORF">SAMN05444005_102523</name>
</gene>
<feature type="transmembrane region" description="Helical" evidence="6">
    <location>
        <begin position="845"/>
        <end position="863"/>
    </location>
</feature>
<dbReference type="Proteomes" id="UP000198648">
    <property type="component" value="Unassembled WGS sequence"/>
</dbReference>
<accession>A0A1H9B5Q2</accession>
<reference evidence="9 10" key="1">
    <citation type="submission" date="2016-10" db="EMBL/GenBank/DDBJ databases">
        <authorList>
            <person name="de Groot N.N."/>
        </authorList>
    </citation>
    <scope>NUCLEOTIDE SEQUENCE [LARGE SCALE GENOMIC DNA]</scope>
    <source>
        <strain evidence="9 10">DSM 27078</strain>
    </source>
</reference>
<evidence type="ECO:0000256" key="5">
    <source>
        <dbReference type="ARBA" id="ARBA00023136"/>
    </source>
</evidence>
<feature type="domain" description="Cytochrome c assembly protein" evidence="7">
    <location>
        <begin position="816"/>
        <end position="1020"/>
    </location>
</feature>
<dbReference type="GO" id="GO:0005886">
    <property type="term" value="C:plasma membrane"/>
    <property type="evidence" value="ECO:0007669"/>
    <property type="project" value="TreeGrafter"/>
</dbReference>
<keyword evidence="3" id="KW-0201">Cytochrome c-type biogenesis</keyword>
<feature type="domain" description="ResB-like" evidence="8">
    <location>
        <begin position="345"/>
        <end position="421"/>
    </location>
</feature>